<sequence length="671" mass="70819">MAPWSALVDAWLAQRGHLFPWAPVCLGAGVGIYFLIGWEPVQTHYVALACVILFGLFLIRWLGVWAPLAWAVVLVALGVCLAGLRAHQVADPVLGWRYYGPIEGRIVDMDRSASDALRLTLDRVVLADVAPDRTPARVRVSLHGQQGFITPAPGMVVILTGHLSPPGGPVEPGGFDFQRHAWFQGLGAVGYTRTPVLTLEPPGAGLWWFKMRMALSARVQAGLPGDAGAFAAAIMTGDRSGMGQDTLRALRVSNLAHLLAISGLHMGLLAGFVFAALRVAFALVPAVGLRVPAKKLSALGALAAAAVYLGLSGGSVATERAFVMAAVALVAVMADRRVLSLRAVAVAALIVLVLRPEALLGPGFQMSFAATTALVAVFGWLRDAEVPLGPRWLRPVVAVVVSSVVAGVATAPVAAAHFNQFAHYGLIANLLSVPLMGVLVMPAAVLAACLMPLGLEALALWVMGLGLEWILGVAHWVSNLEGARGTVVSPMSSVLPLLALGVFIIVLWQGRLRWTGLVPVALSLMLWMNAERPDVLIADNGSLIGVMTEKGRALNRARGSGFVAMNWLENDGVALEQAAAATLWQDGQTPVPIIAVRGKRGAAGFGGCRAGEWVVMNTVPDADSPFDNLPCRVIHPGTLRKSGALALYLENTGVREVSARQLTGARLWNDQ</sequence>
<dbReference type="GO" id="GO:0005886">
    <property type="term" value="C:plasma membrane"/>
    <property type="evidence" value="ECO:0007669"/>
    <property type="project" value="UniProtKB-SubCell"/>
</dbReference>
<dbReference type="Proteomes" id="UP000564704">
    <property type="component" value="Unassembled WGS sequence"/>
</dbReference>
<keyword evidence="5 6" id="KW-0472">Membrane</keyword>
<evidence type="ECO:0000256" key="1">
    <source>
        <dbReference type="ARBA" id="ARBA00004651"/>
    </source>
</evidence>
<dbReference type="EMBL" id="SZWE01000002">
    <property type="protein sequence ID" value="MRU17037.1"/>
    <property type="molecule type" value="Genomic_DNA"/>
</dbReference>
<organism evidence="9 10">
    <name type="scientific">Roseovarius bejariae</name>
    <dbReference type="NCBI Taxonomy" id="2576383"/>
    <lineage>
        <taxon>Bacteria</taxon>
        <taxon>Pseudomonadati</taxon>
        <taxon>Pseudomonadota</taxon>
        <taxon>Alphaproteobacteria</taxon>
        <taxon>Rhodobacterales</taxon>
        <taxon>Roseobacteraceae</taxon>
        <taxon>Roseovarius</taxon>
    </lineage>
</organism>
<reference evidence="9 10" key="1">
    <citation type="submission" date="2019-05" db="EMBL/GenBank/DDBJ databases">
        <title>Roseovarius bejariae sp. nov., a moderately halophylic bacterium isolated from a saline soil in Rambla Salada (Murcia).</title>
        <authorList>
            <person name="Castro D.J."/>
            <person name="Gomez-Altuve A."/>
            <person name="Reina J.C."/>
            <person name="Rodriguez M."/>
            <person name="Sampedro I."/>
            <person name="Llamas I."/>
            <person name="Martinez-Checa F."/>
        </authorList>
    </citation>
    <scope>NUCLEOTIDE SEQUENCE [LARGE SCALE GENOMIC DNA]</scope>
    <source>
        <strain evidence="9 10">A21</strain>
    </source>
</reference>
<feature type="transmembrane region" description="Helical" evidence="6">
    <location>
        <begin position="458"/>
        <end position="477"/>
    </location>
</feature>
<dbReference type="InterPro" id="IPR052159">
    <property type="entry name" value="Competence_DNA_uptake"/>
</dbReference>
<evidence type="ECO:0000313" key="9">
    <source>
        <dbReference type="EMBL" id="MRU17037.1"/>
    </source>
</evidence>
<feature type="transmembrane region" description="Helical" evidence="6">
    <location>
        <begin position="68"/>
        <end position="87"/>
    </location>
</feature>
<feature type="transmembrane region" description="Helical" evidence="6">
    <location>
        <begin position="296"/>
        <end position="317"/>
    </location>
</feature>
<feature type="transmembrane region" description="Helical" evidence="6">
    <location>
        <begin position="426"/>
        <end position="451"/>
    </location>
</feature>
<evidence type="ECO:0000256" key="2">
    <source>
        <dbReference type="ARBA" id="ARBA00022475"/>
    </source>
</evidence>
<dbReference type="PANTHER" id="PTHR30619:SF1">
    <property type="entry name" value="RECOMBINATION PROTEIN 2"/>
    <property type="match status" value="1"/>
</dbReference>
<feature type="transmembrane region" description="Helical" evidence="6">
    <location>
        <begin position="338"/>
        <end position="356"/>
    </location>
</feature>
<evidence type="ECO:0000256" key="4">
    <source>
        <dbReference type="ARBA" id="ARBA00022989"/>
    </source>
</evidence>
<protein>
    <submittedName>
        <fullName evidence="9">ComEC family competence protein</fullName>
    </submittedName>
</protein>
<keyword evidence="4 6" id="KW-1133">Transmembrane helix</keyword>
<keyword evidence="2" id="KW-1003">Cell membrane</keyword>
<gene>
    <name evidence="9" type="ORF">FDP25_16460</name>
</gene>
<comment type="caution">
    <text evidence="9">The sequence shown here is derived from an EMBL/GenBank/DDBJ whole genome shotgun (WGS) entry which is preliminary data.</text>
</comment>
<evidence type="ECO:0000313" key="10">
    <source>
        <dbReference type="Proteomes" id="UP000564704"/>
    </source>
</evidence>
<keyword evidence="3 6" id="KW-0812">Transmembrane</keyword>
<keyword evidence="10" id="KW-1185">Reference proteome</keyword>
<feature type="transmembrane region" description="Helical" evidence="6">
    <location>
        <begin position="258"/>
        <end position="284"/>
    </location>
</feature>
<dbReference type="InterPro" id="IPR025405">
    <property type="entry name" value="DUF4131"/>
</dbReference>
<dbReference type="Pfam" id="PF03772">
    <property type="entry name" value="Competence"/>
    <property type="match status" value="1"/>
</dbReference>
<proteinExistence type="predicted"/>
<dbReference type="InterPro" id="IPR004477">
    <property type="entry name" value="ComEC_N"/>
</dbReference>
<feature type="transmembrane region" description="Helical" evidence="6">
    <location>
        <begin position="362"/>
        <end position="381"/>
    </location>
</feature>
<dbReference type="OrthoDB" id="9790149at2"/>
<comment type="subcellular location">
    <subcellularLocation>
        <location evidence="1">Cell membrane</location>
        <topology evidence="1">Multi-pass membrane protein</topology>
    </subcellularLocation>
</comment>
<evidence type="ECO:0000256" key="5">
    <source>
        <dbReference type="ARBA" id="ARBA00023136"/>
    </source>
</evidence>
<feature type="transmembrane region" description="Helical" evidence="6">
    <location>
        <begin position="45"/>
        <end position="62"/>
    </location>
</feature>
<feature type="transmembrane region" description="Helical" evidence="6">
    <location>
        <begin position="393"/>
        <end position="414"/>
    </location>
</feature>
<accession>A0A844CQA6</accession>
<evidence type="ECO:0000256" key="6">
    <source>
        <dbReference type="SAM" id="Phobius"/>
    </source>
</evidence>
<dbReference type="Pfam" id="PF13567">
    <property type="entry name" value="DUF4131"/>
    <property type="match status" value="1"/>
</dbReference>
<dbReference type="PANTHER" id="PTHR30619">
    <property type="entry name" value="DNA INTERNALIZATION/COMPETENCE PROTEIN COMEC/REC2"/>
    <property type="match status" value="1"/>
</dbReference>
<evidence type="ECO:0000256" key="3">
    <source>
        <dbReference type="ARBA" id="ARBA00022692"/>
    </source>
</evidence>
<name>A0A844CQA6_9RHOB</name>
<feature type="domain" description="DUF4131" evidence="8">
    <location>
        <begin position="45"/>
        <end position="195"/>
    </location>
</feature>
<feature type="domain" description="ComEC/Rec2-related protein" evidence="7">
    <location>
        <begin position="235"/>
        <end position="510"/>
    </location>
</feature>
<evidence type="ECO:0000259" key="8">
    <source>
        <dbReference type="Pfam" id="PF13567"/>
    </source>
</evidence>
<feature type="transmembrane region" description="Helical" evidence="6">
    <location>
        <begin position="489"/>
        <end position="508"/>
    </location>
</feature>
<feature type="transmembrane region" description="Helical" evidence="6">
    <location>
        <begin position="20"/>
        <end position="38"/>
    </location>
</feature>
<dbReference type="AlphaFoldDB" id="A0A844CQA6"/>
<dbReference type="NCBIfam" id="TIGR00360">
    <property type="entry name" value="ComEC_N-term"/>
    <property type="match status" value="1"/>
</dbReference>
<evidence type="ECO:0000259" key="7">
    <source>
        <dbReference type="Pfam" id="PF03772"/>
    </source>
</evidence>